<accession>A0AAN8G210</accession>
<evidence type="ECO:0000256" key="1">
    <source>
        <dbReference type="SAM" id="MobiDB-lite"/>
    </source>
</evidence>
<dbReference type="GO" id="GO:0006398">
    <property type="term" value="P:mRNA 3'-end processing by stem-loop binding and cleavage"/>
    <property type="evidence" value="ECO:0007669"/>
    <property type="project" value="TreeGrafter"/>
</dbReference>
<proteinExistence type="predicted"/>
<reference evidence="3 4" key="1">
    <citation type="submission" date="2024-01" db="EMBL/GenBank/DDBJ databases">
        <title>The genome of the rayed Mediterranean limpet Patella caerulea (Linnaeus, 1758).</title>
        <authorList>
            <person name="Anh-Thu Weber A."/>
            <person name="Halstead-Nussloch G."/>
        </authorList>
    </citation>
    <scope>NUCLEOTIDE SEQUENCE [LARGE SCALE GENOMIC DNA]</scope>
    <source>
        <strain evidence="3">AATW-2023a</strain>
        <tissue evidence="3">Whole specimen</tissue>
    </source>
</reference>
<dbReference type="PANTHER" id="PTHR21196">
    <property type="entry name" value="U7 SNRNA-ASSOCIATED SM-LIKE PROTEIN LSM10"/>
    <property type="match status" value="1"/>
</dbReference>
<dbReference type="Gene3D" id="2.30.30.100">
    <property type="match status" value="1"/>
</dbReference>
<dbReference type="GO" id="GO:0071209">
    <property type="term" value="F:U7 snRNA binding"/>
    <property type="evidence" value="ECO:0007669"/>
    <property type="project" value="TreeGrafter"/>
</dbReference>
<dbReference type="InterPro" id="IPR052840">
    <property type="entry name" value="U7_snRNA_Sm-like"/>
</dbReference>
<dbReference type="GO" id="GO:0016604">
    <property type="term" value="C:nuclear body"/>
    <property type="evidence" value="ECO:0007669"/>
    <property type="project" value="TreeGrafter"/>
</dbReference>
<gene>
    <name evidence="3" type="ORF">SNE40_020057</name>
</gene>
<dbReference type="CDD" id="cd01733">
    <property type="entry name" value="LSm10"/>
    <property type="match status" value="1"/>
</dbReference>
<dbReference type="InterPro" id="IPR001163">
    <property type="entry name" value="Sm_dom_euk/arc"/>
</dbReference>
<dbReference type="Proteomes" id="UP001347796">
    <property type="component" value="Unassembled WGS sequence"/>
</dbReference>
<dbReference type="GO" id="GO:0071208">
    <property type="term" value="F:histone pre-mRNA DCP binding"/>
    <property type="evidence" value="ECO:0007669"/>
    <property type="project" value="TreeGrafter"/>
</dbReference>
<dbReference type="SUPFAM" id="SSF50182">
    <property type="entry name" value="Sm-like ribonucleoproteins"/>
    <property type="match status" value="1"/>
</dbReference>
<evidence type="ECO:0000259" key="2">
    <source>
        <dbReference type="SMART" id="SM00651"/>
    </source>
</evidence>
<dbReference type="InterPro" id="IPR010920">
    <property type="entry name" value="LSM_dom_sf"/>
</dbReference>
<name>A0AAN8G210_PATCE</name>
<feature type="domain" description="Sm" evidence="2">
    <location>
        <begin position="17"/>
        <end position="82"/>
    </location>
</feature>
<dbReference type="PANTHER" id="PTHR21196:SF1">
    <property type="entry name" value="U7 SNRNA-ASSOCIATED SM-LIKE PROTEIN LSM10"/>
    <property type="match status" value="1"/>
</dbReference>
<dbReference type="AlphaFoldDB" id="A0AAN8G210"/>
<evidence type="ECO:0000313" key="3">
    <source>
        <dbReference type="EMBL" id="KAK6168897.1"/>
    </source>
</evidence>
<sequence length="140" mass="16552">MATSQREKFIFKNTLLCLLKALERKRTTVELRNETSVSGTIDAVDFQMNISMTNVVFKAPNNKSERFTDFFVQGFMIRFVHIPDFINIKKAIEGVVYCNDRSRLDTKFQRNKMNVNAKKMERRRKFQEKEDQKLSSLEEN</sequence>
<keyword evidence="4" id="KW-1185">Reference proteome</keyword>
<comment type="caution">
    <text evidence="3">The sequence shown here is derived from an EMBL/GenBank/DDBJ whole genome shotgun (WGS) entry which is preliminary data.</text>
</comment>
<dbReference type="Pfam" id="PF01423">
    <property type="entry name" value="LSM"/>
    <property type="match status" value="1"/>
</dbReference>
<evidence type="ECO:0000313" key="4">
    <source>
        <dbReference type="Proteomes" id="UP001347796"/>
    </source>
</evidence>
<dbReference type="EMBL" id="JAZGQO010000015">
    <property type="protein sequence ID" value="KAK6168897.1"/>
    <property type="molecule type" value="Genomic_DNA"/>
</dbReference>
<dbReference type="GO" id="GO:0071254">
    <property type="term" value="C:cytoplasmic U snRNP body"/>
    <property type="evidence" value="ECO:0007669"/>
    <property type="project" value="TreeGrafter"/>
</dbReference>
<feature type="region of interest" description="Disordered" evidence="1">
    <location>
        <begin position="119"/>
        <end position="140"/>
    </location>
</feature>
<organism evidence="3 4">
    <name type="scientific">Patella caerulea</name>
    <name type="common">Rayed Mediterranean limpet</name>
    <dbReference type="NCBI Taxonomy" id="87958"/>
    <lineage>
        <taxon>Eukaryota</taxon>
        <taxon>Metazoa</taxon>
        <taxon>Spiralia</taxon>
        <taxon>Lophotrochozoa</taxon>
        <taxon>Mollusca</taxon>
        <taxon>Gastropoda</taxon>
        <taxon>Patellogastropoda</taxon>
        <taxon>Patelloidea</taxon>
        <taxon>Patellidae</taxon>
        <taxon>Patella</taxon>
    </lineage>
</organism>
<dbReference type="SMART" id="SM00651">
    <property type="entry name" value="Sm"/>
    <property type="match status" value="1"/>
</dbReference>
<protein>
    <recommendedName>
        <fullName evidence="2">Sm domain-containing protein</fullName>
    </recommendedName>
</protein>